<evidence type="ECO:0000313" key="4">
    <source>
        <dbReference type="EMBL" id="GAB77530.1"/>
    </source>
</evidence>
<dbReference type="InterPro" id="IPR027051">
    <property type="entry name" value="XdhC_Rossmann_dom"/>
</dbReference>
<keyword evidence="5" id="KW-1185">Reference proteome</keyword>
<accession>K6VQA8</accession>
<feature type="domain" description="XdhC Rossmann" evidence="3">
    <location>
        <begin position="213"/>
        <end position="355"/>
    </location>
</feature>
<evidence type="ECO:0008006" key="6">
    <source>
        <dbReference type="Google" id="ProtNLM"/>
    </source>
</evidence>
<dbReference type="RefSeq" id="WP_006502282.1">
    <property type="nucleotide sequence ID" value="NZ_BAGZ01000005.1"/>
</dbReference>
<dbReference type="Gene3D" id="3.40.50.720">
    <property type="entry name" value="NAD(P)-binding Rossmann-like Domain"/>
    <property type="match status" value="1"/>
</dbReference>
<protein>
    <recommendedName>
        <fullName evidence="6">Xanthine dehydrogenase accessory factor</fullName>
    </recommendedName>
</protein>
<dbReference type="Pfam" id="PF02625">
    <property type="entry name" value="XdhC_CoxI"/>
    <property type="match status" value="1"/>
</dbReference>
<dbReference type="PANTHER" id="PTHR30388:SF4">
    <property type="entry name" value="MOLYBDENUM COFACTOR INSERTION CHAPERONE PAOD"/>
    <property type="match status" value="1"/>
</dbReference>
<evidence type="ECO:0000313" key="5">
    <source>
        <dbReference type="Proteomes" id="UP000008495"/>
    </source>
</evidence>
<dbReference type="Proteomes" id="UP000008495">
    <property type="component" value="Unassembled WGS sequence"/>
</dbReference>
<evidence type="ECO:0000256" key="1">
    <source>
        <dbReference type="SAM" id="MobiDB-lite"/>
    </source>
</evidence>
<organism evidence="4 5">
    <name type="scientific">Austwickia chelonae NBRC 105200</name>
    <dbReference type="NCBI Taxonomy" id="1184607"/>
    <lineage>
        <taxon>Bacteria</taxon>
        <taxon>Bacillati</taxon>
        <taxon>Actinomycetota</taxon>
        <taxon>Actinomycetes</taxon>
        <taxon>Micrococcales</taxon>
        <taxon>Dermatophilaceae</taxon>
        <taxon>Austwickia</taxon>
    </lineage>
</organism>
<proteinExistence type="predicted"/>
<dbReference type="EMBL" id="BAGZ01000005">
    <property type="protein sequence ID" value="GAB77530.1"/>
    <property type="molecule type" value="Genomic_DNA"/>
</dbReference>
<name>K6VQA8_9MICO</name>
<feature type="region of interest" description="Disordered" evidence="1">
    <location>
        <begin position="362"/>
        <end position="388"/>
    </location>
</feature>
<comment type="caution">
    <text evidence="4">The sequence shown here is derived from an EMBL/GenBank/DDBJ whole genome shotgun (WGS) entry which is preliminary data.</text>
</comment>
<gene>
    <name evidence="4" type="ORF">AUCHE_05_04420</name>
</gene>
<reference evidence="4 5" key="1">
    <citation type="submission" date="2012-08" db="EMBL/GenBank/DDBJ databases">
        <title>Whole genome shotgun sequence of Austwickia chelonae NBRC 105200.</title>
        <authorList>
            <person name="Yoshida I."/>
            <person name="Hosoyama A."/>
            <person name="Tsuchikane K."/>
            <person name="Katsumata H."/>
            <person name="Ando Y."/>
            <person name="Ohji S."/>
            <person name="Hamada M."/>
            <person name="Tamura T."/>
            <person name="Yamazoe A."/>
            <person name="Yamazaki S."/>
            <person name="Fujita N."/>
        </authorList>
    </citation>
    <scope>NUCLEOTIDE SEQUENCE [LARGE SCALE GENOMIC DNA]</scope>
    <source>
        <strain evidence="4 5">NBRC 105200</strain>
    </source>
</reference>
<feature type="domain" description="XdhC- CoxI" evidence="2">
    <location>
        <begin position="11"/>
        <end position="78"/>
    </location>
</feature>
<dbReference type="eggNOG" id="COG1975">
    <property type="taxonomic scope" value="Bacteria"/>
</dbReference>
<dbReference type="InterPro" id="IPR052698">
    <property type="entry name" value="MoCofactor_Util/Proc"/>
</dbReference>
<evidence type="ECO:0000259" key="3">
    <source>
        <dbReference type="Pfam" id="PF13478"/>
    </source>
</evidence>
<dbReference type="STRING" id="100225.SAMN05421595_1367"/>
<sequence length="388" mass="41341">MRDILEELHTWSSTGVEFVVATVTHTWNSSPRPAGSSMALNSDGEIVGSVSGGCVEGALVELGQEVLADGRTRTARYGVEDTAFTVGLTCGGSLHVVVRKADDDLRRHIQALRAAERSHRPLALVTRIPGGNTSGEESTARAQHLLVDPGEPGLHGSTGDPAVDEALRARALELISSGRTETVTISDTIGGASEQLAVGGSFLVEVHGGPARMLVFGAVDFAVALTRVGSFLGYHVTVCDARAPFATAARFPDADEIVVDWPHRFLDRVETDDHTVICVLTHDPKFDVPLLVRALRRPARYIGALGSRRTHEDRARRLREEGILEEELARLRSPIGLDLRGVTPEETAVSIAAEIVATHRGGSGLPLSRTDHAIHGSQRSSPAGPCPS</sequence>
<dbReference type="Pfam" id="PF13478">
    <property type="entry name" value="XdhC_C"/>
    <property type="match status" value="1"/>
</dbReference>
<dbReference type="InterPro" id="IPR003777">
    <property type="entry name" value="XdhC_CoxI"/>
</dbReference>
<dbReference type="OrthoDB" id="9815497at2"/>
<dbReference type="AlphaFoldDB" id="K6VQA8"/>
<dbReference type="PANTHER" id="PTHR30388">
    <property type="entry name" value="ALDEHYDE OXIDOREDUCTASE MOLYBDENUM COFACTOR ASSEMBLY PROTEIN"/>
    <property type="match status" value="1"/>
</dbReference>
<evidence type="ECO:0000259" key="2">
    <source>
        <dbReference type="Pfam" id="PF02625"/>
    </source>
</evidence>